<accession>A0AAD7WFN8</accession>
<feature type="region of interest" description="Disordered" evidence="1">
    <location>
        <begin position="80"/>
        <end position="103"/>
    </location>
</feature>
<protein>
    <submittedName>
        <fullName evidence="2">Uncharacterized protein</fullName>
    </submittedName>
</protein>
<dbReference type="AlphaFoldDB" id="A0AAD7WFN8"/>
<dbReference type="EMBL" id="JAINUG010000119">
    <property type="protein sequence ID" value="KAJ8395098.1"/>
    <property type="molecule type" value="Genomic_DNA"/>
</dbReference>
<keyword evidence="3" id="KW-1185">Reference proteome</keyword>
<reference evidence="2" key="1">
    <citation type="journal article" date="2023" name="Science">
        <title>Genome structures resolve the early diversification of teleost fishes.</title>
        <authorList>
            <person name="Parey E."/>
            <person name="Louis A."/>
            <person name="Montfort J."/>
            <person name="Bouchez O."/>
            <person name="Roques C."/>
            <person name="Iampietro C."/>
            <person name="Lluch J."/>
            <person name="Castinel A."/>
            <person name="Donnadieu C."/>
            <person name="Desvignes T."/>
            <person name="Floi Bucao C."/>
            <person name="Jouanno E."/>
            <person name="Wen M."/>
            <person name="Mejri S."/>
            <person name="Dirks R."/>
            <person name="Jansen H."/>
            <person name="Henkel C."/>
            <person name="Chen W.J."/>
            <person name="Zahm M."/>
            <person name="Cabau C."/>
            <person name="Klopp C."/>
            <person name="Thompson A.W."/>
            <person name="Robinson-Rechavi M."/>
            <person name="Braasch I."/>
            <person name="Lecointre G."/>
            <person name="Bobe J."/>
            <person name="Postlethwait J.H."/>
            <person name="Berthelot C."/>
            <person name="Roest Crollius H."/>
            <person name="Guiguen Y."/>
        </authorList>
    </citation>
    <scope>NUCLEOTIDE SEQUENCE</scope>
    <source>
        <strain evidence="2">NC1722</strain>
    </source>
</reference>
<comment type="caution">
    <text evidence="2">The sequence shown here is derived from an EMBL/GenBank/DDBJ whole genome shotgun (WGS) entry which is preliminary data.</text>
</comment>
<name>A0AAD7WFN8_9TELE</name>
<proteinExistence type="predicted"/>
<evidence type="ECO:0000313" key="3">
    <source>
        <dbReference type="Proteomes" id="UP001221898"/>
    </source>
</evidence>
<feature type="region of interest" description="Disordered" evidence="1">
    <location>
        <begin position="1"/>
        <end position="22"/>
    </location>
</feature>
<sequence>MRAVGTPRFPSSPTLGRGQRQTCRRGAAVSRLLIFPCRKITRLRRERRLIALEMWRDARGSRGGAVARWSGSVRNERRHRRHWQHPALSWPGGPPVTGRGYRARSPRPDKLLQMVDSVLPLQKAGCLRSDPASGPARRVAFPRVGSHLVPSV</sequence>
<gene>
    <name evidence="2" type="ORF">AAFF_G00035540</name>
</gene>
<evidence type="ECO:0000313" key="2">
    <source>
        <dbReference type="EMBL" id="KAJ8395098.1"/>
    </source>
</evidence>
<dbReference type="Proteomes" id="UP001221898">
    <property type="component" value="Unassembled WGS sequence"/>
</dbReference>
<organism evidence="2 3">
    <name type="scientific">Aldrovandia affinis</name>
    <dbReference type="NCBI Taxonomy" id="143900"/>
    <lineage>
        <taxon>Eukaryota</taxon>
        <taxon>Metazoa</taxon>
        <taxon>Chordata</taxon>
        <taxon>Craniata</taxon>
        <taxon>Vertebrata</taxon>
        <taxon>Euteleostomi</taxon>
        <taxon>Actinopterygii</taxon>
        <taxon>Neopterygii</taxon>
        <taxon>Teleostei</taxon>
        <taxon>Notacanthiformes</taxon>
        <taxon>Halosauridae</taxon>
        <taxon>Aldrovandia</taxon>
    </lineage>
</organism>
<evidence type="ECO:0000256" key="1">
    <source>
        <dbReference type="SAM" id="MobiDB-lite"/>
    </source>
</evidence>